<evidence type="ECO:0000313" key="3">
    <source>
        <dbReference type="Proteomes" id="UP000439903"/>
    </source>
</evidence>
<gene>
    <name evidence="2" type="ORF">F8M41_012022</name>
</gene>
<dbReference type="Proteomes" id="UP000439903">
    <property type="component" value="Unassembled WGS sequence"/>
</dbReference>
<comment type="caution">
    <text evidence="2">The sequence shown here is derived from an EMBL/GenBank/DDBJ whole genome shotgun (WGS) entry which is preliminary data.</text>
</comment>
<protein>
    <submittedName>
        <fullName evidence="2">Hsp70 family protein</fullName>
    </submittedName>
</protein>
<evidence type="ECO:0000259" key="1">
    <source>
        <dbReference type="Pfam" id="PF22693"/>
    </source>
</evidence>
<feature type="domain" description="MACPF-like" evidence="1">
    <location>
        <begin position="199"/>
        <end position="397"/>
    </location>
</feature>
<organism evidence="2 3">
    <name type="scientific">Gigaspora margarita</name>
    <dbReference type="NCBI Taxonomy" id="4874"/>
    <lineage>
        <taxon>Eukaryota</taxon>
        <taxon>Fungi</taxon>
        <taxon>Fungi incertae sedis</taxon>
        <taxon>Mucoromycota</taxon>
        <taxon>Glomeromycotina</taxon>
        <taxon>Glomeromycetes</taxon>
        <taxon>Diversisporales</taxon>
        <taxon>Gigasporaceae</taxon>
        <taxon>Gigaspora</taxon>
    </lineage>
</organism>
<keyword evidence="3" id="KW-1185">Reference proteome</keyword>
<sequence length="710" mass="81404">MDLFNFGKKKTINICIDGRKLTCNLNLEDKLANVRKKIIDKGIIDGDDFVFKWQNGKIVKNPKEENSNNLSKILANGNMLNISTLQESEITIYNQDENIILKNNEGEKILSEILKIGNSLHIFRENEPDWIKLADQCEYGFSIEDDSVKQVRNRVFKFTKKETVDNIKHYERKTLECKNKFEELCYRNFITFGNATSILPWASIFFGHDKENLSKKLESFNTKTEYSYIKKRCAMIKITKENISLTIEFKNEVEAALNEGTQDEKVAKLRKIAIKYGHFYASTIYFGGVIVQKAEDIEQTDENENINRISIQGGAELPGAIANVDINSTAGNYRSTSKSKSKSSLIIKGGDDAKIFTPENSSDWINSLKNTNTWDMIEFEDVNSIFDLLDDDLRKGVLKTLGKRILKAHPLGKQLEDITNIEECEIFSTIMKKKDRHIFSSYISYDAPDKPVILIQHIPNETKKKENYHQIILRSKKHEINPHTIDANKYNRYIIDNIKPTDLQDIQDIKDMEQYVLATCILDRVEIISNLDGLSKNNEKQLNPRDSKLIVGTHFSLSKDSAYSFSKNIDNSITNSNPVLRLCICNIYVGQGSQRNYFYQSEAIWDSLKKLSLKRGEDVFCSEIENINEKLAFAYLLFEKCQLDCNHCGVVNIANTASTASGSSNYILCKLLDRKSLNKNEVSCFCLPQNKKHGYNIDENHKIACEIYYL</sequence>
<reference evidence="2 3" key="1">
    <citation type="journal article" date="2019" name="Environ. Microbiol.">
        <title>At the nexus of three kingdoms: the genome of the mycorrhizal fungus Gigaspora margarita provides insights into plant, endobacterial and fungal interactions.</title>
        <authorList>
            <person name="Venice F."/>
            <person name="Ghignone S."/>
            <person name="Salvioli di Fossalunga A."/>
            <person name="Amselem J."/>
            <person name="Novero M."/>
            <person name="Xianan X."/>
            <person name="Sedzielewska Toro K."/>
            <person name="Morin E."/>
            <person name="Lipzen A."/>
            <person name="Grigoriev I.V."/>
            <person name="Henrissat B."/>
            <person name="Martin F.M."/>
            <person name="Bonfante P."/>
        </authorList>
    </citation>
    <scope>NUCLEOTIDE SEQUENCE [LARGE SCALE GENOMIC DNA]</scope>
    <source>
        <strain evidence="2 3">BEG34</strain>
    </source>
</reference>
<accession>A0A8H3WYH7</accession>
<name>A0A8H3WYH7_GIGMA</name>
<evidence type="ECO:0000313" key="2">
    <source>
        <dbReference type="EMBL" id="KAF0381917.1"/>
    </source>
</evidence>
<dbReference type="OrthoDB" id="2338512at2759"/>
<dbReference type="InterPro" id="IPR054586">
    <property type="entry name" value="MACPF_1_fungal"/>
</dbReference>
<proteinExistence type="predicted"/>
<dbReference type="Pfam" id="PF22693">
    <property type="entry name" value="MACPF_1"/>
    <property type="match status" value="1"/>
</dbReference>
<dbReference type="AlphaFoldDB" id="A0A8H3WYH7"/>
<dbReference type="EMBL" id="WTPW01002445">
    <property type="protein sequence ID" value="KAF0381917.1"/>
    <property type="molecule type" value="Genomic_DNA"/>
</dbReference>